<organism evidence="3 4">
    <name type="scientific">Herbiconiux daphne</name>
    <dbReference type="NCBI Taxonomy" id="2970914"/>
    <lineage>
        <taxon>Bacteria</taxon>
        <taxon>Bacillati</taxon>
        <taxon>Actinomycetota</taxon>
        <taxon>Actinomycetes</taxon>
        <taxon>Micrococcales</taxon>
        <taxon>Microbacteriaceae</taxon>
        <taxon>Herbiconiux</taxon>
    </lineage>
</organism>
<comment type="caution">
    <text evidence="3">The sequence shown here is derived from an EMBL/GenBank/DDBJ whole genome shotgun (WGS) entry which is preliminary data.</text>
</comment>
<feature type="transmembrane region" description="Helical" evidence="2">
    <location>
        <begin position="69"/>
        <end position="93"/>
    </location>
</feature>
<feature type="region of interest" description="Disordered" evidence="1">
    <location>
        <begin position="1"/>
        <end position="51"/>
    </location>
</feature>
<evidence type="ECO:0000313" key="4">
    <source>
        <dbReference type="Proteomes" id="UP001165586"/>
    </source>
</evidence>
<accession>A0ABT2H0S5</accession>
<keyword evidence="4" id="KW-1185">Reference proteome</keyword>
<evidence type="ECO:0000256" key="2">
    <source>
        <dbReference type="SAM" id="Phobius"/>
    </source>
</evidence>
<feature type="region of interest" description="Disordered" evidence="1">
    <location>
        <begin position="178"/>
        <end position="236"/>
    </location>
</feature>
<gene>
    <name evidence="3" type="ORF">N1032_07210</name>
</gene>
<keyword evidence="2" id="KW-1133">Transmembrane helix</keyword>
<reference evidence="3" key="1">
    <citation type="submission" date="2022-08" db="EMBL/GenBank/DDBJ databases">
        <authorList>
            <person name="Deng Y."/>
            <person name="Han X.-F."/>
            <person name="Zhang Y.-Q."/>
        </authorList>
    </citation>
    <scope>NUCLEOTIDE SEQUENCE</scope>
    <source>
        <strain evidence="3">CPCC 203386</strain>
    </source>
</reference>
<feature type="compositionally biased region" description="Low complexity" evidence="1">
    <location>
        <begin position="179"/>
        <end position="216"/>
    </location>
</feature>
<evidence type="ECO:0000256" key="1">
    <source>
        <dbReference type="SAM" id="MobiDB-lite"/>
    </source>
</evidence>
<evidence type="ECO:0000313" key="3">
    <source>
        <dbReference type="EMBL" id="MCS5733524.1"/>
    </source>
</evidence>
<dbReference type="RefSeq" id="WP_259538342.1">
    <property type="nucleotide sequence ID" value="NZ_JANLCJ010000002.1"/>
</dbReference>
<dbReference type="EMBL" id="JANLCJ010000002">
    <property type="protein sequence ID" value="MCS5733524.1"/>
    <property type="molecule type" value="Genomic_DNA"/>
</dbReference>
<keyword evidence="2" id="KW-0472">Membrane</keyword>
<dbReference type="Proteomes" id="UP001165586">
    <property type="component" value="Unassembled WGS sequence"/>
</dbReference>
<proteinExistence type="predicted"/>
<name>A0ABT2H0S5_9MICO</name>
<protein>
    <recommendedName>
        <fullName evidence="5">Cell division protein FtsL</fullName>
    </recommendedName>
</protein>
<sequence length="236" mass="23993">MTNLAGATMTRPRTFLPSGSALPDTAFPDTAFPDTARPGIGRPQPGRRETAPRIEIVPTRSQRRARPKIAYAAVVVTGVLAIVVTQLMLSIGLSDGAYEISSLQQQQKELDRSHQVLSEQFDKLSSPQNLAASAAALGMVTNSAPVYLRLSDGAVLGSPVAAAPGAVAGASLIPNSLLTPPATTPDATTPGTTTPGTTAAAGTDAATGTAVASAPPAAEPQPDVPWQGALPSPTTR</sequence>
<evidence type="ECO:0008006" key="5">
    <source>
        <dbReference type="Google" id="ProtNLM"/>
    </source>
</evidence>
<keyword evidence="2" id="KW-0812">Transmembrane</keyword>